<dbReference type="Pfam" id="PF02518">
    <property type="entry name" value="HATPase_c"/>
    <property type="match status" value="1"/>
</dbReference>
<keyword evidence="4" id="KW-0812">Transmembrane</keyword>
<dbReference type="PANTHER" id="PTHR24421">
    <property type="entry name" value="NITRATE/NITRITE SENSOR PROTEIN NARX-RELATED"/>
    <property type="match status" value="1"/>
</dbReference>
<keyword evidence="8" id="KW-1185">Reference proteome</keyword>
<evidence type="ECO:0000259" key="5">
    <source>
        <dbReference type="Pfam" id="PF02518"/>
    </source>
</evidence>
<evidence type="ECO:0000256" key="3">
    <source>
        <dbReference type="ARBA" id="ARBA00023012"/>
    </source>
</evidence>
<evidence type="ECO:0000313" key="8">
    <source>
        <dbReference type="Proteomes" id="UP001240447"/>
    </source>
</evidence>
<feature type="transmembrane region" description="Helical" evidence="4">
    <location>
        <begin position="48"/>
        <end position="71"/>
    </location>
</feature>
<keyword evidence="1" id="KW-0808">Transferase</keyword>
<name>A0ABT9NJ13_9ACTN</name>
<dbReference type="Proteomes" id="UP001240447">
    <property type="component" value="Unassembled WGS sequence"/>
</dbReference>
<dbReference type="Gene3D" id="3.30.565.10">
    <property type="entry name" value="Histidine kinase-like ATPase, C-terminal domain"/>
    <property type="match status" value="1"/>
</dbReference>
<keyword evidence="4" id="KW-0472">Membrane</keyword>
<evidence type="ECO:0000259" key="6">
    <source>
        <dbReference type="Pfam" id="PF04024"/>
    </source>
</evidence>
<dbReference type="InterPro" id="IPR007168">
    <property type="entry name" value="Phageshock_PspC_N"/>
</dbReference>
<dbReference type="PANTHER" id="PTHR24421:SF61">
    <property type="entry name" value="OXYGEN SENSOR HISTIDINE KINASE NREB"/>
    <property type="match status" value="1"/>
</dbReference>
<keyword evidence="3" id="KW-0902">Two-component regulatory system</keyword>
<dbReference type="EMBL" id="JAUSQM010000001">
    <property type="protein sequence ID" value="MDP9820217.1"/>
    <property type="molecule type" value="Genomic_DNA"/>
</dbReference>
<proteinExistence type="predicted"/>
<feature type="transmembrane region" description="Helical" evidence="4">
    <location>
        <begin position="165"/>
        <end position="193"/>
    </location>
</feature>
<feature type="domain" description="Phage shock protein PspC N-terminal" evidence="6">
    <location>
        <begin position="17"/>
        <end position="73"/>
    </location>
</feature>
<organism evidence="7 8">
    <name type="scientific">Nocardioides massiliensis</name>
    <dbReference type="NCBI Taxonomy" id="1325935"/>
    <lineage>
        <taxon>Bacteria</taxon>
        <taxon>Bacillati</taxon>
        <taxon>Actinomycetota</taxon>
        <taxon>Actinomycetes</taxon>
        <taxon>Propionibacteriales</taxon>
        <taxon>Nocardioidaceae</taxon>
        <taxon>Nocardioides</taxon>
    </lineage>
</organism>
<dbReference type="InterPro" id="IPR003594">
    <property type="entry name" value="HATPase_dom"/>
</dbReference>
<accession>A0ABT9NJ13</accession>
<evidence type="ECO:0000256" key="4">
    <source>
        <dbReference type="SAM" id="Phobius"/>
    </source>
</evidence>
<dbReference type="RefSeq" id="WP_181641594.1">
    <property type="nucleotide sequence ID" value="NZ_CCXJ01000111.1"/>
</dbReference>
<dbReference type="InterPro" id="IPR050482">
    <property type="entry name" value="Sensor_HK_TwoCompSys"/>
</dbReference>
<sequence>MTTAAPRPPAAEGYEPRRAYRRTGDRWLGGVAAGLAEHLGLPTRVVRVLFVVGGVLGGFGVLLYAGLWLALPVARPEDEPAGLAAARRQGKRPDATGSWVDSGFVVALVVLAVGVALFLQVLTGWGLGWWPALIALGGVALLWRQADEAEQERMAGRGRLGTVRALVGQGGTAAFARVGVGVVLLVLALLVFAVRSGDLSVARDMVLTAVLAGAGLAFVLAPWILRLARDLSSERAERIRSQERADVAAHLHDSVLQTLALIQKHAGDERAVATLARSQERDLRAWLFDDAVPDGGTIAGELRRAAAEIEDAHAVPVEIVVVGDRPFDERSRPLVLAAREAMANAAKHAGAPRVDVYAEITDAQAEIFVRDRGVGFDPDAMAEDRLGVRRSIIDRMGRHGGRAVVRSAPGEGTEIRLQMPLTATDQQERP</sequence>
<evidence type="ECO:0000256" key="2">
    <source>
        <dbReference type="ARBA" id="ARBA00022777"/>
    </source>
</evidence>
<gene>
    <name evidence="7" type="ORF">J2S59_000026</name>
</gene>
<feature type="transmembrane region" description="Helical" evidence="4">
    <location>
        <begin position="127"/>
        <end position="144"/>
    </location>
</feature>
<comment type="caution">
    <text evidence="7">The sequence shown here is derived from an EMBL/GenBank/DDBJ whole genome shotgun (WGS) entry which is preliminary data.</text>
</comment>
<keyword evidence="4" id="KW-1133">Transmembrane helix</keyword>
<feature type="transmembrane region" description="Helical" evidence="4">
    <location>
        <begin position="205"/>
        <end position="225"/>
    </location>
</feature>
<reference evidence="7 8" key="1">
    <citation type="submission" date="2023-07" db="EMBL/GenBank/DDBJ databases">
        <title>Sequencing the genomes of 1000 actinobacteria strains.</title>
        <authorList>
            <person name="Klenk H.-P."/>
        </authorList>
    </citation>
    <scope>NUCLEOTIDE SEQUENCE [LARGE SCALE GENOMIC DNA]</scope>
    <source>
        <strain evidence="7 8">GD13</strain>
    </source>
</reference>
<protein>
    <submittedName>
        <fullName evidence="7">Signal transduction histidine kinase/phage shock protein PspC (Stress-responsive transcriptional regulator)</fullName>
    </submittedName>
</protein>
<evidence type="ECO:0000256" key="1">
    <source>
        <dbReference type="ARBA" id="ARBA00022679"/>
    </source>
</evidence>
<evidence type="ECO:0000313" key="7">
    <source>
        <dbReference type="EMBL" id="MDP9820217.1"/>
    </source>
</evidence>
<dbReference type="SUPFAM" id="SSF55874">
    <property type="entry name" value="ATPase domain of HSP90 chaperone/DNA topoisomerase II/histidine kinase"/>
    <property type="match status" value="1"/>
</dbReference>
<dbReference type="GO" id="GO:0016301">
    <property type="term" value="F:kinase activity"/>
    <property type="evidence" value="ECO:0007669"/>
    <property type="project" value="UniProtKB-KW"/>
</dbReference>
<dbReference type="InterPro" id="IPR036890">
    <property type="entry name" value="HATPase_C_sf"/>
</dbReference>
<keyword evidence="2 7" id="KW-0418">Kinase</keyword>
<feature type="domain" description="Histidine kinase/HSP90-like ATPase" evidence="5">
    <location>
        <begin position="332"/>
        <end position="422"/>
    </location>
</feature>
<feature type="transmembrane region" description="Helical" evidence="4">
    <location>
        <begin position="98"/>
        <end position="121"/>
    </location>
</feature>
<dbReference type="Pfam" id="PF04024">
    <property type="entry name" value="PspC"/>
    <property type="match status" value="1"/>
</dbReference>